<gene>
    <name evidence="12" type="primary">pstC</name>
    <name evidence="12" type="ORF">JJB07_02455</name>
</gene>
<name>A0ABS1J5F3_9BACL</name>
<organism evidence="12 13">
    <name type="scientific">Tumebacillus amylolyticus</name>
    <dbReference type="NCBI Taxonomy" id="2801339"/>
    <lineage>
        <taxon>Bacteria</taxon>
        <taxon>Bacillati</taxon>
        <taxon>Bacillota</taxon>
        <taxon>Bacilli</taxon>
        <taxon>Bacillales</taxon>
        <taxon>Alicyclobacillaceae</taxon>
        <taxon>Tumebacillus</taxon>
    </lineage>
</organism>
<sequence>MDIAIQDTPQNDRSSSAPPSWNNRRRRTDRLMRGLFVGSATFVSLIIFSIIVFVGSQGLKTFSDVSLLQFLSLDWTPAENKFGAGVFILGSFIVTGLALVLAVPVAVVGAVFMAKIAPSWMREIMRPATDLFVGIPSVVYGLVGLTTFVPIVGKLTGTAGFGVLPAALILAIMILPTIISVSEDAIRTLPGTLEEASYALGATRWQTIRKVLIPAATPGILTGVILGMGRAIGEAMAVQMVIGNAPLLPKGLGDPTSVLTTQIVKEMLNAPFGSTLSNSLFLMSLVLLLVSLSLILIIRIVARRRAV</sequence>
<comment type="similarity">
    <text evidence="2 9">Belongs to the binding-protein-dependent transport system permease family. CysTW subfamily.</text>
</comment>
<dbReference type="Gene3D" id="1.10.3720.10">
    <property type="entry name" value="MetI-like"/>
    <property type="match status" value="1"/>
</dbReference>
<dbReference type="SUPFAM" id="SSF161098">
    <property type="entry name" value="MetI-like"/>
    <property type="match status" value="1"/>
</dbReference>
<keyword evidence="3 8" id="KW-0813">Transport</keyword>
<evidence type="ECO:0000256" key="1">
    <source>
        <dbReference type="ARBA" id="ARBA00004651"/>
    </source>
</evidence>
<dbReference type="InterPro" id="IPR035906">
    <property type="entry name" value="MetI-like_sf"/>
</dbReference>
<dbReference type="CDD" id="cd06261">
    <property type="entry name" value="TM_PBP2"/>
    <property type="match status" value="1"/>
</dbReference>
<dbReference type="InterPro" id="IPR000515">
    <property type="entry name" value="MetI-like"/>
</dbReference>
<dbReference type="RefSeq" id="WP_201630806.1">
    <property type="nucleotide sequence ID" value="NZ_JAEQNB010000001.1"/>
</dbReference>
<keyword evidence="9" id="KW-0592">Phosphate transport</keyword>
<comment type="caution">
    <text evidence="12">The sequence shown here is derived from an EMBL/GenBank/DDBJ whole genome shotgun (WGS) entry which is preliminary data.</text>
</comment>
<evidence type="ECO:0000313" key="12">
    <source>
        <dbReference type="EMBL" id="MBL0385499.1"/>
    </source>
</evidence>
<reference evidence="12 13" key="1">
    <citation type="submission" date="2021-01" db="EMBL/GenBank/DDBJ databases">
        <title>Tumebacillus sp. strain ITR2 16S ribosomal RNA gene Genome sequencing and assembly.</title>
        <authorList>
            <person name="Kang M."/>
        </authorList>
    </citation>
    <scope>NUCLEOTIDE SEQUENCE [LARGE SCALE GENOMIC DNA]</scope>
    <source>
        <strain evidence="12 13">ITR2</strain>
    </source>
</reference>
<dbReference type="InterPro" id="IPR011864">
    <property type="entry name" value="Phosphate_PstC"/>
</dbReference>
<evidence type="ECO:0000256" key="8">
    <source>
        <dbReference type="RuleBase" id="RU363032"/>
    </source>
</evidence>
<feature type="transmembrane region" description="Helical" evidence="8">
    <location>
        <begin position="159"/>
        <end position="179"/>
    </location>
</feature>
<evidence type="ECO:0000256" key="7">
    <source>
        <dbReference type="ARBA" id="ARBA00023136"/>
    </source>
</evidence>
<keyword evidence="4 9" id="KW-1003">Cell membrane</keyword>
<evidence type="ECO:0000256" key="9">
    <source>
        <dbReference type="RuleBase" id="RU363054"/>
    </source>
</evidence>
<dbReference type="PROSITE" id="PS50928">
    <property type="entry name" value="ABC_TM1"/>
    <property type="match status" value="1"/>
</dbReference>
<feature type="transmembrane region" description="Helical" evidence="8">
    <location>
        <begin position="211"/>
        <end position="232"/>
    </location>
</feature>
<feature type="transmembrane region" description="Helical" evidence="8">
    <location>
        <begin position="34"/>
        <end position="54"/>
    </location>
</feature>
<dbReference type="PANTHER" id="PTHR30425">
    <property type="entry name" value="PHOSPHATE TRANSPORT SYSTEM PERMEASE PROTEIN PST"/>
    <property type="match status" value="1"/>
</dbReference>
<accession>A0ABS1J5F3</accession>
<feature type="transmembrane region" description="Helical" evidence="8">
    <location>
        <begin position="131"/>
        <end position="153"/>
    </location>
</feature>
<evidence type="ECO:0000256" key="6">
    <source>
        <dbReference type="ARBA" id="ARBA00022989"/>
    </source>
</evidence>
<evidence type="ECO:0000313" key="13">
    <source>
        <dbReference type="Proteomes" id="UP000602284"/>
    </source>
</evidence>
<feature type="transmembrane region" description="Helical" evidence="8">
    <location>
        <begin position="280"/>
        <end position="302"/>
    </location>
</feature>
<evidence type="ECO:0000256" key="5">
    <source>
        <dbReference type="ARBA" id="ARBA00022692"/>
    </source>
</evidence>
<feature type="transmembrane region" description="Helical" evidence="8">
    <location>
        <begin position="82"/>
        <end position="111"/>
    </location>
</feature>
<dbReference type="Proteomes" id="UP000602284">
    <property type="component" value="Unassembled WGS sequence"/>
</dbReference>
<feature type="domain" description="ABC transmembrane type-1" evidence="11">
    <location>
        <begin position="88"/>
        <end position="298"/>
    </location>
</feature>
<evidence type="ECO:0000256" key="3">
    <source>
        <dbReference type="ARBA" id="ARBA00022448"/>
    </source>
</evidence>
<proteinExistence type="inferred from homology"/>
<dbReference type="PANTHER" id="PTHR30425:SF2">
    <property type="entry name" value="ABC TRANSPORTER PERMEASE PROTEIN YQGH-RELATED"/>
    <property type="match status" value="1"/>
</dbReference>
<keyword evidence="6 8" id="KW-1133">Transmembrane helix</keyword>
<feature type="region of interest" description="Disordered" evidence="10">
    <location>
        <begin position="1"/>
        <end position="24"/>
    </location>
</feature>
<dbReference type="Pfam" id="PF00528">
    <property type="entry name" value="BPD_transp_1"/>
    <property type="match status" value="1"/>
</dbReference>
<protein>
    <recommendedName>
        <fullName evidence="9">Phosphate transport system permease protein</fullName>
    </recommendedName>
</protein>
<evidence type="ECO:0000259" key="11">
    <source>
        <dbReference type="PROSITE" id="PS50928"/>
    </source>
</evidence>
<evidence type="ECO:0000256" key="4">
    <source>
        <dbReference type="ARBA" id="ARBA00022475"/>
    </source>
</evidence>
<feature type="compositionally biased region" description="Polar residues" evidence="10">
    <location>
        <begin position="7"/>
        <end position="22"/>
    </location>
</feature>
<keyword evidence="5 8" id="KW-0812">Transmembrane</keyword>
<comment type="function">
    <text evidence="9">Part of the binding-protein-dependent transport system for phosphate; probably responsible for the translocation of the substrate across the membrane.</text>
</comment>
<evidence type="ECO:0000256" key="2">
    <source>
        <dbReference type="ARBA" id="ARBA00007069"/>
    </source>
</evidence>
<dbReference type="NCBIfam" id="TIGR02138">
    <property type="entry name" value="phosphate_pstC"/>
    <property type="match status" value="1"/>
</dbReference>
<evidence type="ECO:0000256" key="10">
    <source>
        <dbReference type="SAM" id="MobiDB-lite"/>
    </source>
</evidence>
<keyword evidence="7 8" id="KW-0472">Membrane</keyword>
<comment type="subcellular location">
    <subcellularLocation>
        <location evidence="1 8">Cell membrane</location>
        <topology evidence="1 8">Multi-pass membrane protein</topology>
    </subcellularLocation>
</comment>
<dbReference type="EMBL" id="JAEQNB010000001">
    <property type="protein sequence ID" value="MBL0385499.1"/>
    <property type="molecule type" value="Genomic_DNA"/>
</dbReference>
<dbReference type="InterPro" id="IPR051124">
    <property type="entry name" value="Phosphate_Transport_Permease"/>
</dbReference>
<keyword evidence="13" id="KW-1185">Reference proteome</keyword>